<organism evidence="1">
    <name type="scientific">Arundo donax</name>
    <name type="common">Giant reed</name>
    <name type="synonym">Donax arundinaceus</name>
    <dbReference type="NCBI Taxonomy" id="35708"/>
    <lineage>
        <taxon>Eukaryota</taxon>
        <taxon>Viridiplantae</taxon>
        <taxon>Streptophyta</taxon>
        <taxon>Embryophyta</taxon>
        <taxon>Tracheophyta</taxon>
        <taxon>Spermatophyta</taxon>
        <taxon>Magnoliopsida</taxon>
        <taxon>Liliopsida</taxon>
        <taxon>Poales</taxon>
        <taxon>Poaceae</taxon>
        <taxon>PACMAD clade</taxon>
        <taxon>Arundinoideae</taxon>
        <taxon>Arundineae</taxon>
        <taxon>Arundo</taxon>
    </lineage>
</organism>
<name>A0A0A9G2N6_ARUDO</name>
<evidence type="ECO:0000313" key="1">
    <source>
        <dbReference type="EMBL" id="JAE17724.1"/>
    </source>
</evidence>
<dbReference type="AlphaFoldDB" id="A0A0A9G2N6"/>
<reference evidence="1" key="2">
    <citation type="journal article" date="2015" name="Data Brief">
        <title>Shoot transcriptome of the giant reed, Arundo donax.</title>
        <authorList>
            <person name="Barrero R.A."/>
            <person name="Guerrero F.D."/>
            <person name="Moolhuijzen P."/>
            <person name="Goolsby J.A."/>
            <person name="Tidwell J."/>
            <person name="Bellgard S.E."/>
            <person name="Bellgard M.I."/>
        </authorList>
    </citation>
    <scope>NUCLEOTIDE SEQUENCE</scope>
    <source>
        <tissue evidence="1">Shoot tissue taken approximately 20 cm above the soil surface</tissue>
    </source>
</reference>
<accession>A0A0A9G2N6</accession>
<dbReference type="EMBL" id="GBRH01180172">
    <property type="protein sequence ID" value="JAE17724.1"/>
    <property type="molecule type" value="Transcribed_RNA"/>
</dbReference>
<protein>
    <submittedName>
        <fullName evidence="1">Uncharacterized protein</fullName>
    </submittedName>
</protein>
<reference evidence="1" key="1">
    <citation type="submission" date="2014-09" db="EMBL/GenBank/DDBJ databases">
        <authorList>
            <person name="Magalhaes I.L.F."/>
            <person name="Oliveira U."/>
            <person name="Santos F.R."/>
            <person name="Vidigal T.H.D.A."/>
            <person name="Brescovit A.D."/>
            <person name="Santos A.J."/>
        </authorList>
    </citation>
    <scope>NUCLEOTIDE SEQUENCE</scope>
    <source>
        <tissue evidence="1">Shoot tissue taken approximately 20 cm above the soil surface</tissue>
    </source>
</reference>
<proteinExistence type="predicted"/>
<sequence length="42" mass="5071">MRILVFFSKKNPHLLLPCLPYLEKMTNLDVGRWMSWQPLPEK</sequence>